<keyword evidence="4" id="KW-1185">Reference proteome</keyword>
<dbReference type="OrthoDB" id="8062159at2759"/>
<evidence type="ECO:0000256" key="1">
    <source>
        <dbReference type="SAM" id="Coils"/>
    </source>
</evidence>
<feature type="compositionally biased region" description="Polar residues" evidence="2">
    <location>
        <begin position="1"/>
        <end position="13"/>
    </location>
</feature>
<evidence type="ECO:0000313" key="3">
    <source>
        <dbReference type="EMBL" id="CAG5032660.1"/>
    </source>
</evidence>
<dbReference type="AlphaFoldDB" id="A0A8S3XQ14"/>
<accession>A0A8S3XQ14</accession>
<evidence type="ECO:0000256" key="2">
    <source>
        <dbReference type="SAM" id="MobiDB-lite"/>
    </source>
</evidence>
<proteinExistence type="predicted"/>
<keyword evidence="1" id="KW-0175">Coiled coil</keyword>
<feature type="region of interest" description="Disordered" evidence="2">
    <location>
        <begin position="1"/>
        <end position="48"/>
    </location>
</feature>
<protein>
    <submittedName>
        <fullName evidence="3">(apollo) hypothetical protein</fullName>
    </submittedName>
</protein>
<sequence>MPNTLDKTSQYDSVPNIHEQWVSARQKKKRSSSDSDSDNSSLHSNRRYKGACCPLSSALNDTINAFREEIKSMHSLLNEMKEEQEVNYVRIKADVSEIKSEILEIKKNIETEKAMEDIENKCMKIGQNQQEYLDCSKKMC</sequence>
<reference evidence="3" key="1">
    <citation type="submission" date="2021-04" db="EMBL/GenBank/DDBJ databases">
        <authorList>
            <person name="Tunstrom K."/>
        </authorList>
    </citation>
    <scope>NUCLEOTIDE SEQUENCE</scope>
</reference>
<comment type="caution">
    <text evidence="3">The sequence shown here is derived from an EMBL/GenBank/DDBJ whole genome shotgun (WGS) entry which is preliminary data.</text>
</comment>
<name>A0A8S3XQ14_PARAO</name>
<gene>
    <name evidence="3" type="ORF">PAPOLLO_LOCUS19948</name>
</gene>
<dbReference type="EMBL" id="CAJQZP010001233">
    <property type="protein sequence ID" value="CAG5032660.1"/>
    <property type="molecule type" value="Genomic_DNA"/>
</dbReference>
<organism evidence="3 4">
    <name type="scientific">Parnassius apollo</name>
    <name type="common">Apollo butterfly</name>
    <name type="synonym">Papilio apollo</name>
    <dbReference type="NCBI Taxonomy" id="110799"/>
    <lineage>
        <taxon>Eukaryota</taxon>
        <taxon>Metazoa</taxon>
        <taxon>Ecdysozoa</taxon>
        <taxon>Arthropoda</taxon>
        <taxon>Hexapoda</taxon>
        <taxon>Insecta</taxon>
        <taxon>Pterygota</taxon>
        <taxon>Neoptera</taxon>
        <taxon>Endopterygota</taxon>
        <taxon>Lepidoptera</taxon>
        <taxon>Glossata</taxon>
        <taxon>Ditrysia</taxon>
        <taxon>Papilionoidea</taxon>
        <taxon>Papilionidae</taxon>
        <taxon>Parnassiinae</taxon>
        <taxon>Parnassini</taxon>
        <taxon>Parnassius</taxon>
        <taxon>Parnassius</taxon>
    </lineage>
</organism>
<dbReference type="Proteomes" id="UP000691718">
    <property type="component" value="Unassembled WGS sequence"/>
</dbReference>
<feature type="coiled-coil region" evidence="1">
    <location>
        <begin position="63"/>
        <end position="101"/>
    </location>
</feature>
<evidence type="ECO:0000313" key="4">
    <source>
        <dbReference type="Proteomes" id="UP000691718"/>
    </source>
</evidence>